<dbReference type="SUPFAM" id="SSF46689">
    <property type="entry name" value="Homeodomain-like"/>
    <property type="match status" value="1"/>
</dbReference>
<dbReference type="EMBL" id="PYYB01000001">
    <property type="protein sequence ID" value="PTL58423.1"/>
    <property type="molecule type" value="Genomic_DNA"/>
</dbReference>
<evidence type="ECO:0000313" key="2">
    <source>
        <dbReference type="Proteomes" id="UP000240739"/>
    </source>
</evidence>
<evidence type="ECO:0000313" key="1">
    <source>
        <dbReference type="EMBL" id="PTL58423.1"/>
    </source>
</evidence>
<dbReference type="Proteomes" id="UP000240739">
    <property type="component" value="Unassembled WGS sequence"/>
</dbReference>
<dbReference type="Gene3D" id="1.10.357.10">
    <property type="entry name" value="Tetracycline Repressor, domain 2"/>
    <property type="match status" value="1"/>
</dbReference>
<proteinExistence type="predicted"/>
<organism evidence="1 2">
    <name type="scientific">Paraconexibacter algicola</name>
    <dbReference type="NCBI Taxonomy" id="2133960"/>
    <lineage>
        <taxon>Bacteria</taxon>
        <taxon>Bacillati</taxon>
        <taxon>Actinomycetota</taxon>
        <taxon>Thermoleophilia</taxon>
        <taxon>Solirubrobacterales</taxon>
        <taxon>Paraconexibacteraceae</taxon>
        <taxon>Paraconexibacter</taxon>
    </lineage>
</organism>
<reference evidence="1 2" key="1">
    <citation type="submission" date="2018-03" db="EMBL/GenBank/DDBJ databases">
        <title>Aquarubrobacter algicola gen. nov., sp. nov., a novel actinobacterium isolated from shallow eutrophic lake during the end of cyanobacterial harmful algal blooms.</title>
        <authorList>
            <person name="Chun S.J."/>
        </authorList>
    </citation>
    <scope>NUCLEOTIDE SEQUENCE [LARGE SCALE GENOMIC DNA]</scope>
    <source>
        <strain evidence="1 2">Seoho-28</strain>
    </source>
</reference>
<gene>
    <name evidence="1" type="ORF">C7Y72_01530</name>
</gene>
<comment type="caution">
    <text evidence="1">The sequence shown here is derived from an EMBL/GenBank/DDBJ whole genome shotgun (WGS) entry which is preliminary data.</text>
</comment>
<dbReference type="InterPro" id="IPR009057">
    <property type="entry name" value="Homeodomain-like_sf"/>
</dbReference>
<protein>
    <submittedName>
        <fullName evidence="1">TetR/AcrR family transcriptional regulator</fullName>
    </submittedName>
</protein>
<name>A0A2T4UGQ1_9ACTN</name>
<sequence length="229" mass="24365">MRVLVGSGAVPDAPDLRTRLVAAAEQLFFERGLDGVSLREINAAAGARNASAVQYHLGGRDGVIAAVLEKHAPEVEARRHALLDAAQDEPELRAVVAAYVRPLAVKLGDADGGPGYLQVLADLATAPGERALRLLGGVESSSTARWRTAVAPFMPAGAVELHRRFTAMQFTHVELARRAHERGVRADHRLFTSHLVDLVAGLLGAPVSGETARLVEARDARRAARTGRS</sequence>
<dbReference type="OrthoDB" id="2356263at2"/>
<dbReference type="AlphaFoldDB" id="A0A2T4UGQ1"/>
<keyword evidence="2" id="KW-1185">Reference proteome</keyword>
<accession>A0A2T4UGQ1</accession>